<evidence type="ECO:0000313" key="7">
    <source>
        <dbReference type="EMBL" id="KAF5866833.1"/>
    </source>
</evidence>
<feature type="domain" description="Major facilitator superfamily (MFS) profile" evidence="6">
    <location>
        <begin position="55"/>
        <end position="193"/>
    </location>
</feature>
<dbReference type="Gene3D" id="1.20.1250.20">
    <property type="entry name" value="MFS general substrate transporter like domains"/>
    <property type="match status" value="1"/>
</dbReference>
<evidence type="ECO:0000256" key="5">
    <source>
        <dbReference type="SAM" id="Phobius"/>
    </source>
</evidence>
<accession>A0A8H6AHH4</accession>
<protein>
    <recommendedName>
        <fullName evidence="6">Major facilitator superfamily (MFS) profile domain-containing protein</fullName>
    </recommendedName>
</protein>
<sequence>MILKPRDQRKVSRICQAKPIRSDSETDKEVLIIRYEAGKDPIHPRDWGFAKRLMVTIVVSFMGVIVGWSSSIDSGVIPQYAEELGVSEVVASLSTGLFLVGFGTGAVISGLFSETVGRNPVYIITLVMFMLSLVGAGSTSDLGGQLVCRTLAGIFAATPLSCARGTVADAWMPEEQVFAFPILSLLFLSLARS</sequence>
<dbReference type="InterPro" id="IPR011701">
    <property type="entry name" value="MFS"/>
</dbReference>
<keyword evidence="3 5" id="KW-1133">Transmembrane helix</keyword>
<organism evidence="7 8">
    <name type="scientific">Petromyces alliaceus</name>
    <name type="common">Aspergillus alliaceus</name>
    <dbReference type="NCBI Taxonomy" id="209559"/>
    <lineage>
        <taxon>Eukaryota</taxon>
        <taxon>Fungi</taxon>
        <taxon>Dikarya</taxon>
        <taxon>Ascomycota</taxon>
        <taxon>Pezizomycotina</taxon>
        <taxon>Eurotiomycetes</taxon>
        <taxon>Eurotiomycetidae</taxon>
        <taxon>Eurotiales</taxon>
        <taxon>Aspergillaceae</taxon>
        <taxon>Aspergillus</taxon>
        <taxon>Aspergillus subgen. Circumdati</taxon>
    </lineage>
</organism>
<dbReference type="PANTHER" id="PTHR23502">
    <property type="entry name" value="MAJOR FACILITATOR SUPERFAMILY"/>
    <property type="match status" value="1"/>
</dbReference>
<proteinExistence type="predicted"/>
<dbReference type="EMBL" id="SPNV01000004">
    <property type="protein sequence ID" value="KAF5866833.1"/>
    <property type="molecule type" value="Genomic_DNA"/>
</dbReference>
<dbReference type="AlphaFoldDB" id="A0A8H6AHH4"/>
<feature type="transmembrane region" description="Helical" evidence="5">
    <location>
        <begin position="89"/>
        <end position="112"/>
    </location>
</feature>
<dbReference type="GO" id="GO:0005886">
    <property type="term" value="C:plasma membrane"/>
    <property type="evidence" value="ECO:0007669"/>
    <property type="project" value="TreeGrafter"/>
</dbReference>
<name>A0A8H6AHH4_PETAA</name>
<dbReference type="GO" id="GO:0022857">
    <property type="term" value="F:transmembrane transporter activity"/>
    <property type="evidence" value="ECO:0007669"/>
    <property type="project" value="InterPro"/>
</dbReference>
<gene>
    <name evidence="7" type="ORF">ETB97_008637</name>
</gene>
<keyword evidence="4 5" id="KW-0472">Membrane</keyword>
<evidence type="ECO:0000256" key="4">
    <source>
        <dbReference type="ARBA" id="ARBA00023136"/>
    </source>
</evidence>
<keyword evidence="8" id="KW-1185">Reference proteome</keyword>
<comment type="subcellular location">
    <subcellularLocation>
        <location evidence="1">Membrane</location>
        <topology evidence="1">Multi-pass membrane protein</topology>
    </subcellularLocation>
</comment>
<evidence type="ECO:0000256" key="1">
    <source>
        <dbReference type="ARBA" id="ARBA00004141"/>
    </source>
</evidence>
<feature type="transmembrane region" description="Helical" evidence="5">
    <location>
        <begin position="119"/>
        <end position="137"/>
    </location>
</feature>
<dbReference type="PANTHER" id="PTHR23502:SF47">
    <property type="entry name" value="MAJOR FACILITATOR SUPERFAMILY (MFS) PROFILE DOMAIN-CONTAINING PROTEIN-RELATED"/>
    <property type="match status" value="1"/>
</dbReference>
<feature type="transmembrane region" description="Helical" evidence="5">
    <location>
        <begin position="49"/>
        <end position="69"/>
    </location>
</feature>
<evidence type="ECO:0000313" key="8">
    <source>
        <dbReference type="Proteomes" id="UP000541154"/>
    </source>
</evidence>
<dbReference type="Pfam" id="PF07690">
    <property type="entry name" value="MFS_1"/>
    <property type="match status" value="1"/>
</dbReference>
<reference evidence="7 8" key="1">
    <citation type="submission" date="2019-04" db="EMBL/GenBank/DDBJ databases">
        <title>Aspergillus burnettii sp. nov., novel species from soil in southeast Queensland.</title>
        <authorList>
            <person name="Gilchrist C.L.M."/>
            <person name="Pitt J.I."/>
            <person name="Lange L."/>
            <person name="Lacey H.J."/>
            <person name="Vuong D."/>
            <person name="Midgley D.J."/>
            <person name="Greenfield P."/>
            <person name="Bradbury M."/>
            <person name="Lacey E."/>
            <person name="Busk P.K."/>
            <person name="Pilgaard B."/>
            <person name="Chooi Y.H."/>
            <person name="Piggott A.M."/>
        </authorList>
    </citation>
    <scope>NUCLEOTIDE SEQUENCE [LARGE SCALE GENOMIC DNA]</scope>
    <source>
        <strain evidence="7 8">FRR 5400</strain>
    </source>
</reference>
<dbReference type="Proteomes" id="UP000541154">
    <property type="component" value="Unassembled WGS sequence"/>
</dbReference>
<evidence type="ECO:0000259" key="6">
    <source>
        <dbReference type="PROSITE" id="PS50850"/>
    </source>
</evidence>
<dbReference type="PROSITE" id="PS50850">
    <property type="entry name" value="MFS"/>
    <property type="match status" value="1"/>
</dbReference>
<comment type="caution">
    <text evidence="7">The sequence shown here is derived from an EMBL/GenBank/DDBJ whole genome shotgun (WGS) entry which is preliminary data.</text>
</comment>
<evidence type="ECO:0000256" key="2">
    <source>
        <dbReference type="ARBA" id="ARBA00022692"/>
    </source>
</evidence>
<evidence type="ECO:0000256" key="3">
    <source>
        <dbReference type="ARBA" id="ARBA00022989"/>
    </source>
</evidence>
<dbReference type="InterPro" id="IPR036259">
    <property type="entry name" value="MFS_trans_sf"/>
</dbReference>
<dbReference type="InterPro" id="IPR020846">
    <property type="entry name" value="MFS_dom"/>
</dbReference>
<keyword evidence="2 5" id="KW-0812">Transmembrane</keyword>
<dbReference type="SUPFAM" id="SSF103473">
    <property type="entry name" value="MFS general substrate transporter"/>
    <property type="match status" value="1"/>
</dbReference>